<dbReference type="Gene3D" id="3.90.76.10">
    <property type="entry name" value="Dipeptide-binding Protein, Domain 1"/>
    <property type="match status" value="1"/>
</dbReference>
<comment type="subcellular location">
    <subcellularLocation>
        <location evidence="1">Cell envelope</location>
    </subcellularLocation>
</comment>
<evidence type="ECO:0000256" key="3">
    <source>
        <dbReference type="ARBA" id="ARBA00022448"/>
    </source>
</evidence>
<dbReference type="OrthoDB" id="9801912at2"/>
<keyword evidence="3" id="KW-0813">Transport</keyword>
<proteinExistence type="inferred from homology"/>
<accession>A0A3A1Y628</accession>
<dbReference type="InterPro" id="IPR039424">
    <property type="entry name" value="SBP_5"/>
</dbReference>
<dbReference type="RefSeq" id="WP_119496917.1">
    <property type="nucleotide sequence ID" value="NZ_NRJH01000030.1"/>
</dbReference>
<protein>
    <recommendedName>
        <fullName evidence="6">Solute-binding protein family 5 domain-containing protein</fullName>
    </recommendedName>
</protein>
<dbReference type="GO" id="GO:0015833">
    <property type="term" value="P:peptide transport"/>
    <property type="evidence" value="ECO:0007669"/>
    <property type="project" value="TreeGrafter"/>
</dbReference>
<dbReference type="AlphaFoldDB" id="A0A3A1Y628"/>
<dbReference type="InterPro" id="IPR000914">
    <property type="entry name" value="SBP_5_dom"/>
</dbReference>
<dbReference type="PIRSF" id="PIRSF002741">
    <property type="entry name" value="MppA"/>
    <property type="match status" value="1"/>
</dbReference>
<dbReference type="SUPFAM" id="SSF53850">
    <property type="entry name" value="Periplasmic binding protein-like II"/>
    <property type="match status" value="1"/>
</dbReference>
<gene>
    <name evidence="7" type="ORF">CJP74_03695</name>
</gene>
<feature type="signal peptide" evidence="5">
    <location>
        <begin position="1"/>
        <end position="27"/>
    </location>
</feature>
<evidence type="ECO:0000313" key="7">
    <source>
        <dbReference type="EMBL" id="RIY32719.1"/>
    </source>
</evidence>
<evidence type="ECO:0000256" key="5">
    <source>
        <dbReference type="SAM" id="SignalP"/>
    </source>
</evidence>
<dbReference type="CDD" id="cd08504">
    <property type="entry name" value="PBP2_OppA"/>
    <property type="match status" value="1"/>
</dbReference>
<dbReference type="PANTHER" id="PTHR30290:SF10">
    <property type="entry name" value="PERIPLASMIC OLIGOPEPTIDE-BINDING PROTEIN-RELATED"/>
    <property type="match status" value="1"/>
</dbReference>
<comment type="caution">
    <text evidence="7">The sequence shown here is derived from an EMBL/GenBank/DDBJ whole genome shotgun (WGS) entry which is preliminary data.</text>
</comment>
<sequence length="544" mass="61344">MIKLFCRGLSYTLLATSLLTSTTYTQAANVPEGTILAQKQVLNIELGDNPGTLDPNKITEIIGFQIATNLFDPLTTYDENGKIVAGAAQSWSHSEDFKTWTFKLRPDAKWSDGTPVTAQDFVTSWQRLVDPETASQYSFYLGNLGVLNAKDISEGKLDKNLLGVRAVDDLTFEVTLSTPTPWFLEATALVIVSPVPTHLVQAGKWPDFSNYVVNGPFTLAQAVPNEKYTLRKNEQYWDAKNTVLTEANFVIIRNANDAYKRLQAGDLDAFRLSTPSLRQALLKNDNFKVHEAPGSYTTWFAFRNNQAPFDNRDARRAILLAINTQDLQTKVFRDSVQATSIFASPPLPGVTEYLKEAPYFNQPYSQRVEEAKQLLAQAGYSSSNPLKFEIAYNTNENHKLAAIAIQAQLKQVFGNTIQTTLTNAEWATFLANRRSGEYAFYRSGWSPAYYEPSTFYANWTSYNPLNDSKFNSPEYDQLWQDLYASQNLEQRFALYQRLNDLLIDQAAAVPLYVSLDSWATVKNLQGLVLDNITRRLVHVYYTAE</sequence>
<keyword evidence="8" id="KW-1185">Reference proteome</keyword>
<dbReference type="InterPro" id="IPR030678">
    <property type="entry name" value="Peptide/Ni-bd"/>
</dbReference>
<feature type="chain" id="PRO_5017236731" description="Solute-binding protein family 5 domain-containing protein" evidence="5">
    <location>
        <begin position="28"/>
        <end position="544"/>
    </location>
</feature>
<reference evidence="7 8" key="1">
    <citation type="submission" date="2017-08" db="EMBL/GenBank/DDBJ databases">
        <title>Reclassification of Bisgaard taxon 37 and 44.</title>
        <authorList>
            <person name="Christensen H."/>
        </authorList>
    </citation>
    <scope>NUCLEOTIDE SEQUENCE [LARGE SCALE GENOMIC DNA]</scope>
    <source>
        <strain evidence="7 8">B96_4</strain>
    </source>
</reference>
<evidence type="ECO:0000259" key="6">
    <source>
        <dbReference type="Pfam" id="PF00496"/>
    </source>
</evidence>
<comment type="similarity">
    <text evidence="2">Belongs to the bacterial solute-binding protein 5 family.</text>
</comment>
<dbReference type="FunFam" id="3.90.76.10:FF:000001">
    <property type="entry name" value="Oligopeptide ABC transporter substrate-binding protein"/>
    <property type="match status" value="1"/>
</dbReference>
<feature type="domain" description="Solute-binding protein family 5" evidence="6">
    <location>
        <begin position="82"/>
        <end position="463"/>
    </location>
</feature>
<dbReference type="Gene3D" id="3.40.190.10">
    <property type="entry name" value="Periplasmic binding protein-like II"/>
    <property type="match status" value="1"/>
</dbReference>
<dbReference type="Proteomes" id="UP000266258">
    <property type="component" value="Unassembled WGS sequence"/>
</dbReference>
<organism evidence="7 8">
    <name type="scientific">Psittacicella melopsittaci</name>
    <dbReference type="NCBI Taxonomy" id="2028576"/>
    <lineage>
        <taxon>Bacteria</taxon>
        <taxon>Pseudomonadati</taxon>
        <taxon>Pseudomonadota</taxon>
        <taxon>Gammaproteobacteria</taxon>
        <taxon>Pasteurellales</taxon>
        <taxon>Psittacicellaceae</taxon>
        <taxon>Psittacicella</taxon>
    </lineage>
</organism>
<dbReference type="Pfam" id="PF00496">
    <property type="entry name" value="SBP_bac_5"/>
    <property type="match status" value="1"/>
</dbReference>
<name>A0A3A1Y628_9GAMM</name>
<evidence type="ECO:0000313" key="8">
    <source>
        <dbReference type="Proteomes" id="UP000266258"/>
    </source>
</evidence>
<dbReference type="GO" id="GO:1904680">
    <property type="term" value="F:peptide transmembrane transporter activity"/>
    <property type="evidence" value="ECO:0007669"/>
    <property type="project" value="TreeGrafter"/>
</dbReference>
<dbReference type="EMBL" id="NRJH01000030">
    <property type="protein sequence ID" value="RIY32719.1"/>
    <property type="molecule type" value="Genomic_DNA"/>
</dbReference>
<keyword evidence="4 5" id="KW-0732">Signal</keyword>
<dbReference type="GO" id="GO:0043190">
    <property type="term" value="C:ATP-binding cassette (ABC) transporter complex"/>
    <property type="evidence" value="ECO:0007669"/>
    <property type="project" value="InterPro"/>
</dbReference>
<evidence type="ECO:0000256" key="2">
    <source>
        <dbReference type="ARBA" id="ARBA00005695"/>
    </source>
</evidence>
<evidence type="ECO:0000256" key="4">
    <source>
        <dbReference type="ARBA" id="ARBA00022729"/>
    </source>
</evidence>
<evidence type="ECO:0000256" key="1">
    <source>
        <dbReference type="ARBA" id="ARBA00004196"/>
    </source>
</evidence>
<dbReference type="Gene3D" id="3.10.105.10">
    <property type="entry name" value="Dipeptide-binding Protein, Domain 3"/>
    <property type="match status" value="1"/>
</dbReference>
<dbReference type="GO" id="GO:0030288">
    <property type="term" value="C:outer membrane-bounded periplasmic space"/>
    <property type="evidence" value="ECO:0007669"/>
    <property type="project" value="TreeGrafter"/>
</dbReference>
<dbReference type="PANTHER" id="PTHR30290">
    <property type="entry name" value="PERIPLASMIC BINDING COMPONENT OF ABC TRANSPORTER"/>
    <property type="match status" value="1"/>
</dbReference>